<evidence type="ECO:0000256" key="1">
    <source>
        <dbReference type="SAM" id="SignalP"/>
    </source>
</evidence>
<reference evidence="3" key="1">
    <citation type="submission" date="2023-10" db="EMBL/GenBank/DDBJ databases">
        <title>Genome assembly of Pristionchus species.</title>
        <authorList>
            <person name="Yoshida K."/>
            <person name="Sommer R.J."/>
        </authorList>
    </citation>
    <scope>NUCLEOTIDE SEQUENCE</scope>
    <source>
        <strain evidence="3">RS0144</strain>
    </source>
</reference>
<protein>
    <recommendedName>
        <fullName evidence="2">ShKT domain-containing protein</fullName>
    </recommendedName>
</protein>
<organism evidence="3 4">
    <name type="scientific">Pristionchus entomophagus</name>
    <dbReference type="NCBI Taxonomy" id="358040"/>
    <lineage>
        <taxon>Eukaryota</taxon>
        <taxon>Metazoa</taxon>
        <taxon>Ecdysozoa</taxon>
        <taxon>Nematoda</taxon>
        <taxon>Chromadorea</taxon>
        <taxon>Rhabditida</taxon>
        <taxon>Rhabditina</taxon>
        <taxon>Diplogasteromorpha</taxon>
        <taxon>Diplogasteroidea</taxon>
        <taxon>Neodiplogasteridae</taxon>
        <taxon>Pristionchus</taxon>
    </lineage>
</organism>
<keyword evidence="4" id="KW-1185">Reference proteome</keyword>
<evidence type="ECO:0000259" key="2">
    <source>
        <dbReference type="Pfam" id="PF01549"/>
    </source>
</evidence>
<feature type="chain" id="PRO_5043495759" description="ShKT domain-containing protein" evidence="1">
    <location>
        <begin position="20"/>
        <end position="216"/>
    </location>
</feature>
<dbReference type="Proteomes" id="UP001432027">
    <property type="component" value="Unassembled WGS sequence"/>
</dbReference>
<gene>
    <name evidence="3" type="ORF">PENTCL1PPCAC_15645</name>
</gene>
<keyword evidence="1" id="KW-0732">Signal</keyword>
<accession>A0AAV5TD25</accession>
<dbReference type="InterPro" id="IPR003582">
    <property type="entry name" value="ShKT_dom"/>
</dbReference>
<dbReference type="PANTHER" id="PTHR46707:SF1">
    <property type="entry name" value="COEXPRESSED WITH POLYCYSTINS-RELATED"/>
    <property type="match status" value="1"/>
</dbReference>
<feature type="domain" description="ShKT" evidence="2">
    <location>
        <begin position="25"/>
        <end position="58"/>
    </location>
</feature>
<comment type="caution">
    <text evidence="3">The sequence shown here is derived from an EMBL/GenBank/DDBJ whole genome shotgun (WGS) entry which is preliminary data.</text>
</comment>
<evidence type="ECO:0000313" key="4">
    <source>
        <dbReference type="Proteomes" id="UP001432027"/>
    </source>
</evidence>
<feature type="domain" description="ShKT" evidence="2">
    <location>
        <begin position="82"/>
        <end position="116"/>
    </location>
</feature>
<proteinExistence type="predicted"/>
<dbReference type="AlphaFoldDB" id="A0AAV5TD25"/>
<feature type="signal peptide" evidence="1">
    <location>
        <begin position="1"/>
        <end position="19"/>
    </location>
</feature>
<evidence type="ECO:0000313" key="3">
    <source>
        <dbReference type="EMBL" id="GMS93470.1"/>
    </source>
</evidence>
<dbReference type="EMBL" id="BTSX01000004">
    <property type="protein sequence ID" value="GMS93470.1"/>
    <property type="molecule type" value="Genomic_DNA"/>
</dbReference>
<name>A0AAV5TD25_9BILA</name>
<dbReference type="Gene3D" id="1.10.10.1940">
    <property type="match status" value="1"/>
</dbReference>
<sequence length="216" mass="22088">MSSPLTLAILCALVGAAAAQCGKSDHPNCAAWNRNARFCTDSARPLAVRQQYCPITCGNLNCPKPGAPTTTTAKPGSGGAENTNCAKWAANITSPFCVGTATVAQKTQFCPTTCAFEIKPTADCALYSVTDKKFARGTPSNKTAPEKAVASGAVATKTTLARAFVGTGCTVKLFVDPVPADLTKPAVTLGPGTATAHFFTVADANNAAVSYTCTCV</sequence>
<dbReference type="Pfam" id="PF01549">
    <property type="entry name" value="ShK"/>
    <property type="match status" value="2"/>
</dbReference>
<dbReference type="PANTHER" id="PTHR46707">
    <property type="entry name" value="PROTEIN CBG07468"/>
    <property type="match status" value="1"/>
</dbReference>